<dbReference type="InterPro" id="IPR005119">
    <property type="entry name" value="LysR_subst-bd"/>
</dbReference>
<dbReference type="InterPro" id="IPR036388">
    <property type="entry name" value="WH-like_DNA-bd_sf"/>
</dbReference>
<evidence type="ECO:0000256" key="2">
    <source>
        <dbReference type="ARBA" id="ARBA00023015"/>
    </source>
</evidence>
<dbReference type="Pfam" id="PF00126">
    <property type="entry name" value="HTH_1"/>
    <property type="match status" value="1"/>
</dbReference>
<dbReference type="Proteomes" id="UP000010931">
    <property type="component" value="Unassembled WGS sequence"/>
</dbReference>
<dbReference type="AlphaFoldDB" id="L7FIV3"/>
<dbReference type="InterPro" id="IPR000847">
    <property type="entry name" value="LysR_HTH_N"/>
</dbReference>
<evidence type="ECO:0000256" key="5">
    <source>
        <dbReference type="SAM" id="MobiDB-lite"/>
    </source>
</evidence>
<evidence type="ECO:0000256" key="1">
    <source>
        <dbReference type="ARBA" id="ARBA00009437"/>
    </source>
</evidence>
<gene>
    <name evidence="7" type="ORF">STRTUCAR8_05446</name>
</gene>
<dbReference type="GO" id="GO:0032993">
    <property type="term" value="C:protein-DNA complex"/>
    <property type="evidence" value="ECO:0007669"/>
    <property type="project" value="TreeGrafter"/>
</dbReference>
<dbReference type="SUPFAM" id="SSF53850">
    <property type="entry name" value="Periplasmic binding protein-like II"/>
    <property type="match status" value="1"/>
</dbReference>
<dbReference type="PANTHER" id="PTHR30346">
    <property type="entry name" value="TRANSCRIPTIONAL DUAL REGULATOR HCAR-RELATED"/>
    <property type="match status" value="1"/>
</dbReference>
<keyword evidence="8" id="KW-1185">Reference proteome</keyword>
<protein>
    <submittedName>
        <fullName evidence="7">Transcriptional regulator, LysR family</fullName>
    </submittedName>
</protein>
<dbReference type="PROSITE" id="PS50931">
    <property type="entry name" value="HTH_LYSR"/>
    <property type="match status" value="1"/>
</dbReference>
<comment type="similarity">
    <text evidence="1">Belongs to the LysR transcriptional regulatory family.</text>
</comment>
<feature type="region of interest" description="Disordered" evidence="5">
    <location>
        <begin position="1"/>
        <end position="20"/>
    </location>
</feature>
<feature type="domain" description="HTH lysR-type" evidence="6">
    <location>
        <begin position="107"/>
        <end position="164"/>
    </location>
</feature>
<organism evidence="7 8">
    <name type="scientific">Streptomyces turgidiscabies (strain Car8)</name>
    <dbReference type="NCBI Taxonomy" id="698760"/>
    <lineage>
        <taxon>Bacteria</taxon>
        <taxon>Bacillati</taxon>
        <taxon>Actinomycetota</taxon>
        <taxon>Actinomycetes</taxon>
        <taxon>Kitasatosporales</taxon>
        <taxon>Streptomycetaceae</taxon>
        <taxon>Streptomyces</taxon>
    </lineage>
</organism>
<dbReference type="InterPro" id="IPR036390">
    <property type="entry name" value="WH_DNA-bd_sf"/>
</dbReference>
<name>L7FIV3_STRT8</name>
<dbReference type="Gene3D" id="1.10.10.10">
    <property type="entry name" value="Winged helix-like DNA-binding domain superfamily/Winged helix DNA-binding domain"/>
    <property type="match status" value="1"/>
</dbReference>
<dbReference type="STRING" id="85558.T45_01195"/>
<comment type="caution">
    <text evidence="7">The sequence shown here is derived from an EMBL/GenBank/DDBJ whole genome shotgun (WGS) entry which is preliminary data.</text>
</comment>
<dbReference type="CDD" id="cd08414">
    <property type="entry name" value="PBP2_LTTR_aromatics_like"/>
    <property type="match status" value="1"/>
</dbReference>
<dbReference type="FunFam" id="1.10.10.10:FF:000001">
    <property type="entry name" value="LysR family transcriptional regulator"/>
    <property type="match status" value="1"/>
</dbReference>
<evidence type="ECO:0000256" key="4">
    <source>
        <dbReference type="ARBA" id="ARBA00023163"/>
    </source>
</evidence>
<dbReference type="SUPFAM" id="SSF46785">
    <property type="entry name" value="Winged helix' DNA-binding domain"/>
    <property type="match status" value="1"/>
</dbReference>
<proteinExistence type="inferred from homology"/>
<dbReference type="PRINTS" id="PR00039">
    <property type="entry name" value="HTHLYSR"/>
</dbReference>
<dbReference type="PANTHER" id="PTHR30346:SF30">
    <property type="entry name" value="SMALL NEUTRAL PROTEASE REGULATORY PROTEIN"/>
    <property type="match status" value="1"/>
</dbReference>
<dbReference type="Gene3D" id="3.40.190.10">
    <property type="entry name" value="Periplasmic binding protein-like II"/>
    <property type="match status" value="2"/>
</dbReference>
<dbReference type="Pfam" id="PF03466">
    <property type="entry name" value="LysR_substrate"/>
    <property type="match status" value="1"/>
</dbReference>
<evidence type="ECO:0000259" key="6">
    <source>
        <dbReference type="PROSITE" id="PS50931"/>
    </source>
</evidence>
<accession>L7FIV3</accession>
<keyword evidence="4" id="KW-0804">Transcription</keyword>
<sequence length="417" mass="45659">MRGRRMREPPYPGRELPGSGLTWSPRRQTWAFSSMTPCVGDESVGRIVSVGACAAAVMMASADSPALSPALPAPWCVCRNAGFRLRLRRHGHVHAHEARRGAGRMELEVRHLRALCAIADTGSLHRAARQLGVAQPSLSTQLRRIEQELGGELFTRTRTGCRPTPLGRVVLSRARPLVAEMRSLVTEARAAATEGPQLRIGSTASRALSGWLRRLRQRQQEPALRMDVSANALLRMVADGRLDVAFVHEVEGCPLSIPDGLRLRVLVDREPQFVSLPADHPAAARPVVHLSELADDRWMADETVDGEFDAVLRMLHTAGLNPRVLHGDYHTTAALVATGEVVTVCQATCLPRPEMAVRRLHGDPLGVRLLLAARTETELDGVHPALAEAYEEVARQAPAYREWLAQRDTKTPVPALP</sequence>
<dbReference type="PATRIC" id="fig|698760.3.peg.82"/>
<reference evidence="7 8" key="1">
    <citation type="journal article" date="2011" name="Plasmid">
        <title>Streptomyces turgidiscabies Car8 contains a modular pathogenicity island that shares virulence genes with other actinobacterial plant pathogens.</title>
        <authorList>
            <person name="Huguet-Tapia J.C."/>
            <person name="Badger J.H."/>
            <person name="Loria R."/>
            <person name="Pettis G.S."/>
        </authorList>
    </citation>
    <scope>NUCLEOTIDE SEQUENCE [LARGE SCALE GENOMIC DNA]</scope>
    <source>
        <strain evidence="7 8">Car8</strain>
    </source>
</reference>
<keyword evidence="2" id="KW-0805">Transcription regulation</keyword>
<dbReference type="GO" id="GO:0003700">
    <property type="term" value="F:DNA-binding transcription factor activity"/>
    <property type="evidence" value="ECO:0007669"/>
    <property type="project" value="InterPro"/>
</dbReference>
<dbReference type="EMBL" id="AEJB01000006">
    <property type="protein sequence ID" value="ELP71323.1"/>
    <property type="molecule type" value="Genomic_DNA"/>
</dbReference>
<evidence type="ECO:0000256" key="3">
    <source>
        <dbReference type="ARBA" id="ARBA00023125"/>
    </source>
</evidence>
<dbReference type="GO" id="GO:0003677">
    <property type="term" value="F:DNA binding"/>
    <property type="evidence" value="ECO:0007669"/>
    <property type="project" value="UniProtKB-KW"/>
</dbReference>
<evidence type="ECO:0000313" key="8">
    <source>
        <dbReference type="Proteomes" id="UP000010931"/>
    </source>
</evidence>
<keyword evidence="3" id="KW-0238">DNA-binding</keyword>
<evidence type="ECO:0000313" key="7">
    <source>
        <dbReference type="EMBL" id="ELP71323.1"/>
    </source>
</evidence>